<accession>A0A2U1UZ80</accession>
<gene>
    <name evidence="1" type="ORF">CR165_20575</name>
</gene>
<dbReference type="AlphaFoldDB" id="A0A2U1UZ80"/>
<evidence type="ECO:0000313" key="2">
    <source>
        <dbReference type="Proteomes" id="UP000245048"/>
    </source>
</evidence>
<protein>
    <submittedName>
        <fullName evidence="1">Uncharacterized protein</fullName>
    </submittedName>
</protein>
<proteinExistence type="predicted"/>
<organism evidence="1 2">
    <name type="scientific">Teichococcus aestuarii</name>
    <dbReference type="NCBI Taxonomy" id="568898"/>
    <lineage>
        <taxon>Bacteria</taxon>
        <taxon>Pseudomonadati</taxon>
        <taxon>Pseudomonadota</taxon>
        <taxon>Alphaproteobacteria</taxon>
        <taxon>Acetobacterales</taxon>
        <taxon>Roseomonadaceae</taxon>
        <taxon>Roseomonas</taxon>
    </lineage>
</organism>
<evidence type="ECO:0000313" key="1">
    <source>
        <dbReference type="EMBL" id="PWC26966.1"/>
    </source>
</evidence>
<dbReference type="Proteomes" id="UP000245048">
    <property type="component" value="Unassembled WGS sequence"/>
</dbReference>
<dbReference type="OrthoDB" id="7874861at2"/>
<comment type="caution">
    <text evidence="1">The sequence shown here is derived from an EMBL/GenBank/DDBJ whole genome shotgun (WGS) entry which is preliminary data.</text>
</comment>
<name>A0A2U1UZ80_9PROT</name>
<reference evidence="2" key="1">
    <citation type="submission" date="2017-10" db="EMBL/GenBank/DDBJ databases">
        <authorList>
            <person name="Toshchakov S.V."/>
            <person name="Goeva M.A."/>
        </authorList>
    </citation>
    <scope>NUCLEOTIDE SEQUENCE [LARGE SCALE GENOMIC DNA]</scope>
    <source>
        <strain evidence="2">JR1/69-1-13</strain>
    </source>
</reference>
<dbReference type="EMBL" id="PDOA01000021">
    <property type="protein sequence ID" value="PWC26966.1"/>
    <property type="molecule type" value="Genomic_DNA"/>
</dbReference>
<keyword evidence="2" id="KW-1185">Reference proteome</keyword>
<sequence length="73" mass="7787">MQPNSIPSIGFQPLLVPKQQAFAAIGVGNTKGHDLINQGCLVARKMGSRTMIEAESLRRFVASLPTLPVKNAA</sequence>
<dbReference type="RefSeq" id="WP_109518825.1">
    <property type="nucleotide sequence ID" value="NZ_PDOA01000021.1"/>
</dbReference>